<gene>
    <name evidence="1" type="ORF">JY572_27415</name>
</gene>
<evidence type="ECO:0000313" key="1">
    <source>
        <dbReference type="EMBL" id="QSQ12088.1"/>
    </source>
</evidence>
<accession>A0ABX7N0U5</accession>
<reference evidence="1 2" key="1">
    <citation type="submission" date="2021-02" db="EMBL/GenBank/DDBJ databases">
        <title>De Novo genome assembly of isolated myxobacteria.</title>
        <authorList>
            <person name="Stevens D.C."/>
        </authorList>
    </citation>
    <scope>NUCLEOTIDE SEQUENCE [LARGE SCALE GENOMIC DNA]</scope>
    <source>
        <strain evidence="1 2">SCHIC003</strain>
    </source>
</reference>
<dbReference type="Pfam" id="PF14312">
    <property type="entry name" value="FG-GAP_2"/>
    <property type="match status" value="1"/>
</dbReference>
<dbReference type="InterPro" id="IPR013517">
    <property type="entry name" value="FG-GAP"/>
</dbReference>
<dbReference type="Proteomes" id="UP000663090">
    <property type="component" value="Chromosome"/>
</dbReference>
<protein>
    <submittedName>
        <fullName evidence="1">Uncharacterized protein</fullName>
    </submittedName>
</protein>
<sequence length="135" mass="14478">MELQQRLTTSTDAFGERVALDGDTSVVGGLNDSISSAWSHQQRLANDDLGYTGDRFGSTISLSENTLVIGVIGWDAGAARQHGWCLRLRPFRLAVDEPPTFWRPTMHPSLTGVGTSVAVSGDFAFLGVPKRGTAT</sequence>
<dbReference type="RefSeq" id="WP_206713822.1">
    <property type="nucleotide sequence ID" value="NZ_CP071091.1"/>
</dbReference>
<organism evidence="1 2">
    <name type="scientific">Myxococcus landrumensis</name>
    <dbReference type="NCBI Taxonomy" id="2813577"/>
    <lineage>
        <taxon>Bacteria</taxon>
        <taxon>Pseudomonadati</taxon>
        <taxon>Myxococcota</taxon>
        <taxon>Myxococcia</taxon>
        <taxon>Myxococcales</taxon>
        <taxon>Cystobacterineae</taxon>
        <taxon>Myxococcaceae</taxon>
        <taxon>Myxococcus</taxon>
    </lineage>
</organism>
<keyword evidence="2" id="KW-1185">Reference proteome</keyword>
<dbReference type="EMBL" id="CP071091">
    <property type="protein sequence ID" value="QSQ12088.1"/>
    <property type="molecule type" value="Genomic_DNA"/>
</dbReference>
<name>A0ABX7N0U5_9BACT</name>
<proteinExistence type="predicted"/>
<evidence type="ECO:0000313" key="2">
    <source>
        <dbReference type="Proteomes" id="UP000663090"/>
    </source>
</evidence>